<dbReference type="Pfam" id="PF13737">
    <property type="entry name" value="DDE_Tnp_1_5"/>
    <property type="match status" value="1"/>
</dbReference>
<gene>
    <name evidence="2" type="ORF">EKG38_08500</name>
</gene>
<feature type="domain" description="Transposase DDE" evidence="1">
    <location>
        <begin position="20"/>
        <end position="130"/>
    </location>
</feature>
<sequence length="305" mass="34556">MGKSKRKIINWKQYNQALVNRGSVTFWLDESAINAWHCKAHHGGRGRGFQFSDTAIETALMLKGVFKLSLRATEGFINSLFRLMDVPLAAPDYTCISKRAKTVEVKYRNPCRGPVTHLVVDSTGLKVYGEGEWKTRKHGKERRRTWRKLHLAIDADTHDVVSAEVSLVNVADNEVLPTMLNPLRRKLNQVSADGAYDTKECHKLLRRKGAKPTIPPRSNAGYWEDGHPRNEAVEALKSGTLKQWKDDNDYHQRSLSETAMYRYKQLINSKLSLRDYNAQVGEALAGVKAMNKVIELGMPVRQTTP</sequence>
<protein>
    <submittedName>
        <fullName evidence="2">IS5 family transposase</fullName>
    </submittedName>
</protein>
<evidence type="ECO:0000313" key="3">
    <source>
        <dbReference type="Proteomes" id="UP000267448"/>
    </source>
</evidence>
<dbReference type="InterPro" id="IPR025668">
    <property type="entry name" value="Tnp_DDE_dom"/>
</dbReference>
<organism evidence="2 3">
    <name type="scientific">Shewanella canadensis</name>
    <dbReference type="NCBI Taxonomy" id="271096"/>
    <lineage>
        <taxon>Bacteria</taxon>
        <taxon>Pseudomonadati</taxon>
        <taxon>Pseudomonadota</taxon>
        <taxon>Gammaproteobacteria</taxon>
        <taxon>Alteromonadales</taxon>
        <taxon>Shewanellaceae</taxon>
        <taxon>Shewanella</taxon>
    </lineage>
</organism>
<dbReference type="PANTHER" id="PTHR34631">
    <property type="match status" value="1"/>
</dbReference>
<dbReference type="OrthoDB" id="6382212at2"/>
<dbReference type="InterPro" id="IPR053172">
    <property type="entry name" value="Tn903_transposase"/>
</dbReference>
<dbReference type="PANTHER" id="PTHR34631:SF3">
    <property type="entry name" value="ISSOD12 TRANSPOSASE TNPA_ISSOD12"/>
    <property type="match status" value="1"/>
</dbReference>
<dbReference type="RefSeq" id="WP_126519821.1">
    <property type="nucleotide sequence ID" value="NZ_RXNU01000003.1"/>
</dbReference>
<dbReference type="EMBL" id="RXNU01000003">
    <property type="protein sequence ID" value="RTR39816.1"/>
    <property type="molecule type" value="Genomic_DNA"/>
</dbReference>
<reference evidence="2 3" key="1">
    <citation type="submission" date="2018-12" db="EMBL/GenBank/DDBJ databases">
        <authorList>
            <person name="Yu L."/>
        </authorList>
    </citation>
    <scope>NUCLEOTIDE SEQUENCE [LARGE SCALE GENOMIC DNA]</scope>
    <source>
        <strain evidence="2 3">HAW-EB2</strain>
    </source>
</reference>
<proteinExistence type="predicted"/>
<accession>A0A431WWH4</accession>
<evidence type="ECO:0000313" key="2">
    <source>
        <dbReference type="EMBL" id="RTR39816.1"/>
    </source>
</evidence>
<keyword evidence="3" id="KW-1185">Reference proteome</keyword>
<dbReference type="AlphaFoldDB" id="A0A431WWH4"/>
<dbReference type="NCBIfam" id="NF033579">
    <property type="entry name" value="transpos_IS5_2"/>
    <property type="match status" value="1"/>
</dbReference>
<dbReference type="Proteomes" id="UP000267448">
    <property type="component" value="Unassembled WGS sequence"/>
</dbReference>
<evidence type="ECO:0000259" key="1">
    <source>
        <dbReference type="Pfam" id="PF13737"/>
    </source>
</evidence>
<dbReference type="InterPro" id="IPR053520">
    <property type="entry name" value="Transposase_Tn903"/>
</dbReference>
<comment type="caution">
    <text evidence="2">The sequence shown here is derived from an EMBL/GenBank/DDBJ whole genome shotgun (WGS) entry which is preliminary data.</text>
</comment>
<name>A0A431WWH4_9GAMM</name>